<organism evidence="1 2">
    <name type="scientific">Liparis tanakae</name>
    <name type="common">Tanaka's snailfish</name>
    <dbReference type="NCBI Taxonomy" id="230148"/>
    <lineage>
        <taxon>Eukaryota</taxon>
        <taxon>Metazoa</taxon>
        <taxon>Chordata</taxon>
        <taxon>Craniata</taxon>
        <taxon>Vertebrata</taxon>
        <taxon>Euteleostomi</taxon>
        <taxon>Actinopterygii</taxon>
        <taxon>Neopterygii</taxon>
        <taxon>Teleostei</taxon>
        <taxon>Neoteleostei</taxon>
        <taxon>Acanthomorphata</taxon>
        <taxon>Eupercaria</taxon>
        <taxon>Perciformes</taxon>
        <taxon>Cottioidei</taxon>
        <taxon>Cottales</taxon>
        <taxon>Liparidae</taxon>
        <taxon>Liparis</taxon>
    </lineage>
</organism>
<reference evidence="1 2" key="1">
    <citation type="submission" date="2019-03" db="EMBL/GenBank/DDBJ databases">
        <title>First draft genome of Liparis tanakae, snailfish: a comprehensive survey of snailfish specific genes.</title>
        <authorList>
            <person name="Kim W."/>
            <person name="Song I."/>
            <person name="Jeong J.-H."/>
            <person name="Kim D."/>
            <person name="Kim S."/>
            <person name="Ryu S."/>
            <person name="Song J.Y."/>
            <person name="Lee S.K."/>
        </authorList>
    </citation>
    <scope>NUCLEOTIDE SEQUENCE [LARGE SCALE GENOMIC DNA]</scope>
    <source>
        <tissue evidence="1">Muscle</tissue>
    </source>
</reference>
<keyword evidence="2" id="KW-1185">Reference proteome</keyword>
<gene>
    <name evidence="1" type="ORF">EYF80_025258</name>
</gene>
<dbReference type="EMBL" id="SRLO01000251">
    <property type="protein sequence ID" value="TNN64510.1"/>
    <property type="molecule type" value="Genomic_DNA"/>
</dbReference>
<name>A0A4Z2HG48_9TELE</name>
<sequence length="94" mass="10295">MGMSSGHCLGQSRRATLAIRTAIWVAICRAKHTEGHEDDRGAGQSVNTAEDAFLLSESIPHQEDRVEARLSLPLSELLLRRLQQGGVLTERQCG</sequence>
<evidence type="ECO:0000313" key="1">
    <source>
        <dbReference type="EMBL" id="TNN64510.1"/>
    </source>
</evidence>
<dbReference type="AlphaFoldDB" id="A0A4Z2HG48"/>
<comment type="caution">
    <text evidence="1">The sequence shown here is derived from an EMBL/GenBank/DDBJ whole genome shotgun (WGS) entry which is preliminary data.</text>
</comment>
<protein>
    <submittedName>
        <fullName evidence="1">Uncharacterized protein</fullName>
    </submittedName>
</protein>
<proteinExistence type="predicted"/>
<accession>A0A4Z2HG48</accession>
<dbReference type="Proteomes" id="UP000314294">
    <property type="component" value="Unassembled WGS sequence"/>
</dbReference>
<evidence type="ECO:0000313" key="2">
    <source>
        <dbReference type="Proteomes" id="UP000314294"/>
    </source>
</evidence>